<accession>A0ABP2F7W6</accession>
<dbReference type="EMBL" id="EQ999981">
    <property type="protein sequence ID" value="EEQ92555.1"/>
    <property type="molecule type" value="Genomic_DNA"/>
</dbReference>
<keyword evidence="3" id="KW-1185">Reference proteome</keyword>
<gene>
    <name evidence="2" type="ORF">BDCG_07675</name>
</gene>
<feature type="region of interest" description="Disordered" evidence="1">
    <location>
        <begin position="79"/>
        <end position="98"/>
    </location>
</feature>
<evidence type="ECO:0000256" key="1">
    <source>
        <dbReference type="SAM" id="MobiDB-lite"/>
    </source>
</evidence>
<proteinExistence type="predicted"/>
<reference evidence="3" key="1">
    <citation type="journal article" date="2015" name="PLoS Genet.">
        <title>The dynamic genome and transcriptome of the human fungal pathogen Blastomyces and close relative Emmonsia.</title>
        <authorList>
            <person name="Munoz J.F."/>
            <person name="Gauthier G.M."/>
            <person name="Desjardins C.A."/>
            <person name="Gallo J.E."/>
            <person name="Holder J."/>
            <person name="Sullivan T.D."/>
            <person name="Marty A.J."/>
            <person name="Carmen J.C."/>
            <person name="Chen Z."/>
            <person name="Ding L."/>
            <person name="Gujja S."/>
            <person name="Magrini V."/>
            <person name="Misas E."/>
            <person name="Mitreva M."/>
            <person name="Priest M."/>
            <person name="Saif S."/>
            <person name="Whiston E.A."/>
            <person name="Young S."/>
            <person name="Zeng Q."/>
            <person name="Goldman W.E."/>
            <person name="Mardis E.R."/>
            <person name="Taylor J.W."/>
            <person name="McEwen J.G."/>
            <person name="Clay O.K."/>
            <person name="Klein B.S."/>
            <person name="Cuomo C.A."/>
        </authorList>
    </citation>
    <scope>NUCLEOTIDE SEQUENCE [LARGE SCALE GENOMIC DNA]</scope>
    <source>
        <strain evidence="3">ER-3 / ATCC MYA-2586</strain>
    </source>
</reference>
<feature type="region of interest" description="Disordered" evidence="1">
    <location>
        <begin position="122"/>
        <end position="172"/>
    </location>
</feature>
<name>A0ABP2F7W6_AJEDR</name>
<feature type="compositionally biased region" description="Basic and acidic residues" evidence="1">
    <location>
        <begin position="79"/>
        <end position="92"/>
    </location>
</feature>
<dbReference type="RefSeq" id="XP_045278853.1">
    <property type="nucleotide sequence ID" value="XM_045423460.1"/>
</dbReference>
<evidence type="ECO:0000313" key="3">
    <source>
        <dbReference type="Proteomes" id="UP000002039"/>
    </source>
</evidence>
<protein>
    <submittedName>
        <fullName evidence="2">Uncharacterized protein</fullName>
    </submittedName>
</protein>
<dbReference type="Proteomes" id="UP000002039">
    <property type="component" value="Unassembled WGS sequence"/>
</dbReference>
<feature type="compositionally biased region" description="Basic and acidic residues" evidence="1">
    <location>
        <begin position="163"/>
        <end position="172"/>
    </location>
</feature>
<organism evidence="2 3">
    <name type="scientific">Ajellomyces dermatitidis (strain ER-3 / ATCC MYA-2586)</name>
    <name type="common">Blastomyces dermatitidis</name>
    <dbReference type="NCBI Taxonomy" id="559297"/>
    <lineage>
        <taxon>Eukaryota</taxon>
        <taxon>Fungi</taxon>
        <taxon>Dikarya</taxon>
        <taxon>Ascomycota</taxon>
        <taxon>Pezizomycotina</taxon>
        <taxon>Eurotiomycetes</taxon>
        <taxon>Eurotiomycetidae</taxon>
        <taxon>Onygenales</taxon>
        <taxon>Ajellomycetaceae</taxon>
        <taxon>Blastomyces</taxon>
    </lineage>
</organism>
<evidence type="ECO:0000313" key="2">
    <source>
        <dbReference type="EMBL" id="EEQ92555.1"/>
    </source>
</evidence>
<feature type="compositionally biased region" description="Acidic residues" evidence="1">
    <location>
        <begin position="122"/>
        <end position="144"/>
    </location>
</feature>
<dbReference type="GeneID" id="69029368"/>
<sequence>MTFKDITPTQPTHRTRKWERACRERSIMYETKQASSCTKGGIGCRYYRQVEDKRLQMSSKLEAVRYAVTEYLYLLGKSTSKDEESTHGKPEFSSDSLDTYELPWDELTTAVLYPRDESELEWDFEDGFSEEEDLEEFDTDDSDSQETNLEESISWGPESEAGEYDRNPDRIQ</sequence>